<dbReference type="Pfam" id="PF22669">
    <property type="entry name" value="Exo_endo_phos2"/>
    <property type="match status" value="1"/>
</dbReference>
<dbReference type="InterPro" id="IPR036691">
    <property type="entry name" value="Endo/exonu/phosph_ase_sf"/>
</dbReference>
<dbReference type="SUPFAM" id="SSF56219">
    <property type="entry name" value="DNase I-like"/>
    <property type="match status" value="1"/>
</dbReference>
<dbReference type="PANTHER" id="PTHR11200:SF275">
    <property type="entry name" value="LD06095P"/>
    <property type="match status" value="1"/>
</dbReference>
<evidence type="ECO:0000259" key="1">
    <source>
        <dbReference type="SMART" id="SM00128"/>
    </source>
</evidence>
<feature type="domain" description="Inositol polyphosphate-related phosphatase" evidence="1">
    <location>
        <begin position="41"/>
        <end position="372"/>
    </location>
</feature>
<dbReference type="Gene3D" id="3.60.10.10">
    <property type="entry name" value="Endonuclease/exonuclease/phosphatase"/>
    <property type="match status" value="1"/>
</dbReference>
<dbReference type="PANTHER" id="PTHR11200">
    <property type="entry name" value="INOSITOL 5-PHOSPHATASE"/>
    <property type="match status" value="1"/>
</dbReference>
<dbReference type="RefSeq" id="XP_046058795.1">
    <property type="nucleotide sequence ID" value="XM_046207828.1"/>
</dbReference>
<evidence type="ECO:0000313" key="2">
    <source>
        <dbReference type="EMBL" id="KAH3661682.1"/>
    </source>
</evidence>
<dbReference type="SMART" id="SM00128">
    <property type="entry name" value="IPPc"/>
    <property type="match status" value="1"/>
</dbReference>
<dbReference type="GO" id="GO:0046856">
    <property type="term" value="P:phosphatidylinositol dephosphorylation"/>
    <property type="evidence" value="ECO:0007669"/>
    <property type="project" value="InterPro"/>
</dbReference>
<keyword evidence="3" id="KW-1185">Reference proteome</keyword>
<gene>
    <name evidence="2" type="ORF">OGAPHI_006532</name>
</gene>
<dbReference type="Proteomes" id="UP000769157">
    <property type="component" value="Unassembled WGS sequence"/>
</dbReference>
<dbReference type="AlphaFoldDB" id="A0A9P8NY30"/>
<dbReference type="InterPro" id="IPR000300">
    <property type="entry name" value="IPPc"/>
</dbReference>
<accession>A0A9P8NY30</accession>
<name>A0A9P8NY30_9ASCO</name>
<dbReference type="GO" id="GO:0004439">
    <property type="term" value="F:phosphatidylinositol-4,5-bisphosphate 5-phosphatase activity"/>
    <property type="evidence" value="ECO:0007669"/>
    <property type="project" value="TreeGrafter"/>
</dbReference>
<reference evidence="2" key="2">
    <citation type="submission" date="2021-01" db="EMBL/GenBank/DDBJ databases">
        <authorList>
            <person name="Schikora-Tamarit M.A."/>
        </authorList>
    </citation>
    <scope>NUCLEOTIDE SEQUENCE</scope>
    <source>
        <strain evidence="2">CBS6075</strain>
    </source>
</reference>
<dbReference type="InterPro" id="IPR046985">
    <property type="entry name" value="IP5"/>
</dbReference>
<sequence length="641" mass="72710">MEECTQVKLFRALNPSSKFAYQSILQSDYVSDRIGDVSCPKKLKLKLLTWNLAAMDTCPKEHIKRLLQFQEKHFADIYIIGFQETVPLTSFGASDKQIDQWCDAILAVLPENFQVVQKTGMLGLTSILVVSGEYAAQVSDVRVRKVGLGYLNWYNKGCIEMQFSLGAIDEKLGGVRVQALNMHLTHGEDEAAVDMRNQCLKKVQDSFGCVGRASFAAESDCSAQDAFFKYELSNDETDKIAQTDLDRVFAKRRRNVVLVSGDLNYRVDSESSAELVSSEQYNKLLESDQLSVQKSKGAIFFGFTEGPVKFRPTYKVNDALAYEGNRSPSYTDRVLYSTDDGLEQLSYTSYELNGSDHLPVVSEFVLDVDVVDYEAVRKLRSEIGLQFDKIINQTPTIDVEPSLIDLDLVLGFKETVEVTVTNLTAEQLRYRLDVGKKFLRKNVIKLLNDDGQLPPKQAKILRFEIDTPSVGRIEKTFTMTFDNFEFVKFLAFTINTKSIMFQLISRLDETQYRNIVQSMQFIMSGSSENLVAGIQKLVDVTSLNEFEVSLLKEMTLKRVDFGLLTKLNSIGMVENEGSVGLMNVVYLFLKSVPEFEADKRSRVVFRKMIELIKFLQLDETSGFKYFGFFFADEHDLAKFLE</sequence>
<evidence type="ECO:0000313" key="3">
    <source>
        <dbReference type="Proteomes" id="UP000769157"/>
    </source>
</evidence>
<organism evidence="2 3">
    <name type="scientific">Ogataea philodendri</name>
    <dbReference type="NCBI Taxonomy" id="1378263"/>
    <lineage>
        <taxon>Eukaryota</taxon>
        <taxon>Fungi</taxon>
        <taxon>Dikarya</taxon>
        <taxon>Ascomycota</taxon>
        <taxon>Saccharomycotina</taxon>
        <taxon>Pichiomycetes</taxon>
        <taxon>Pichiales</taxon>
        <taxon>Pichiaceae</taxon>
        <taxon>Ogataea</taxon>
    </lineage>
</organism>
<comment type="caution">
    <text evidence="2">The sequence shown here is derived from an EMBL/GenBank/DDBJ whole genome shotgun (WGS) entry which is preliminary data.</text>
</comment>
<proteinExistence type="predicted"/>
<dbReference type="GeneID" id="70238496"/>
<reference evidence="2" key="1">
    <citation type="journal article" date="2021" name="Open Biol.">
        <title>Shared evolutionary footprints suggest mitochondrial oxidative damage underlies multiple complex I losses in fungi.</title>
        <authorList>
            <person name="Schikora-Tamarit M.A."/>
            <person name="Marcet-Houben M."/>
            <person name="Nosek J."/>
            <person name="Gabaldon T."/>
        </authorList>
    </citation>
    <scope>NUCLEOTIDE SEQUENCE</scope>
    <source>
        <strain evidence="2">CBS6075</strain>
    </source>
</reference>
<dbReference type="OrthoDB" id="62798at2759"/>
<dbReference type="EMBL" id="JAEUBE010000439">
    <property type="protein sequence ID" value="KAH3661682.1"/>
    <property type="molecule type" value="Genomic_DNA"/>
</dbReference>
<protein>
    <recommendedName>
        <fullName evidence="1">Inositol polyphosphate-related phosphatase domain-containing protein</fullName>
    </recommendedName>
</protein>